<gene>
    <name evidence="1" type="ORF">HMPREF1981_03181</name>
</gene>
<evidence type="ECO:0000313" key="1">
    <source>
        <dbReference type="EMBL" id="ERI81417.1"/>
    </source>
</evidence>
<organism evidence="1 2">
    <name type="scientific">Bacteroides pyogenes F0041</name>
    <dbReference type="NCBI Taxonomy" id="1321819"/>
    <lineage>
        <taxon>Bacteria</taxon>
        <taxon>Pseudomonadati</taxon>
        <taxon>Bacteroidota</taxon>
        <taxon>Bacteroidia</taxon>
        <taxon>Bacteroidales</taxon>
        <taxon>Bacteroidaceae</taxon>
        <taxon>Bacteroides</taxon>
    </lineage>
</organism>
<dbReference type="Proteomes" id="UP000016496">
    <property type="component" value="Unassembled WGS sequence"/>
</dbReference>
<name>U2DIU4_9BACE</name>
<dbReference type="InterPro" id="IPR032483">
    <property type="entry name" value="DUF5053"/>
</dbReference>
<dbReference type="RefSeq" id="WP_021646940.1">
    <property type="nucleotide sequence ID" value="NZ_KE993158.1"/>
</dbReference>
<proteinExistence type="predicted"/>
<evidence type="ECO:0000313" key="2">
    <source>
        <dbReference type="Proteomes" id="UP000016496"/>
    </source>
</evidence>
<dbReference type="AlphaFoldDB" id="U2DIU4"/>
<evidence type="ECO:0008006" key="3">
    <source>
        <dbReference type="Google" id="ProtNLM"/>
    </source>
</evidence>
<sequence length="82" mass="9331">MEIQAKKKTESMKSMLYDIIVDVSWAQISQKYFGKSRSWLSQKMTGRNGNGVETEFTPEEKEVLKGALCDLAERIRVCAAKI</sequence>
<comment type="caution">
    <text evidence="1">The sequence shown here is derived from an EMBL/GenBank/DDBJ whole genome shotgun (WGS) entry which is preliminary data.</text>
</comment>
<dbReference type="PATRIC" id="fig|1321819.3.peg.2938"/>
<accession>U2DIU4</accession>
<dbReference type="OrthoDB" id="1072895at2"/>
<dbReference type="HOGENOM" id="CLU_174776_0_0_10"/>
<dbReference type="Pfam" id="PF16476">
    <property type="entry name" value="DUF5053"/>
    <property type="match status" value="1"/>
</dbReference>
<reference evidence="1 2" key="1">
    <citation type="submission" date="2013-08" db="EMBL/GenBank/DDBJ databases">
        <authorList>
            <person name="Weinstock G."/>
            <person name="Sodergren E."/>
            <person name="Wylie T."/>
            <person name="Fulton L."/>
            <person name="Fulton R."/>
            <person name="Fronick C."/>
            <person name="O'Laughlin M."/>
            <person name="Godfrey J."/>
            <person name="Miner T."/>
            <person name="Herter B."/>
            <person name="Appelbaum E."/>
            <person name="Cordes M."/>
            <person name="Lek S."/>
            <person name="Wollam A."/>
            <person name="Pepin K.H."/>
            <person name="Palsikar V.B."/>
            <person name="Mitreva M."/>
            <person name="Wilson R.K."/>
        </authorList>
    </citation>
    <scope>NUCLEOTIDE SEQUENCE [LARGE SCALE GENOMIC DNA]</scope>
    <source>
        <strain evidence="1 2">F0041</strain>
    </source>
</reference>
<protein>
    <recommendedName>
        <fullName evidence="3">DUF5053 domain-containing protein</fullName>
    </recommendedName>
</protein>
<dbReference type="EMBL" id="AWSV01000162">
    <property type="protein sequence ID" value="ERI81417.1"/>
    <property type="molecule type" value="Genomic_DNA"/>
</dbReference>